<evidence type="ECO:0000256" key="4">
    <source>
        <dbReference type="SAM" id="MobiDB-lite"/>
    </source>
</evidence>
<feature type="compositionally biased region" description="Gly residues" evidence="4">
    <location>
        <begin position="527"/>
        <end position="538"/>
    </location>
</feature>
<name>A0A918V5V0_9ACTN</name>
<evidence type="ECO:0000256" key="3">
    <source>
        <dbReference type="ARBA" id="ARBA00023295"/>
    </source>
</evidence>
<dbReference type="GO" id="GO:0004573">
    <property type="term" value="F:Glc3Man9GlcNAc2 oligosaccharide glucosidase activity"/>
    <property type="evidence" value="ECO:0007669"/>
    <property type="project" value="InterPro"/>
</dbReference>
<evidence type="ECO:0000259" key="5">
    <source>
        <dbReference type="Pfam" id="PF22422"/>
    </source>
</evidence>
<feature type="compositionally biased region" description="Low complexity" evidence="4">
    <location>
        <begin position="517"/>
        <end position="526"/>
    </location>
</feature>
<reference evidence="6" key="1">
    <citation type="journal article" date="2014" name="Int. J. Syst. Evol. Microbiol.">
        <title>Complete genome sequence of Corynebacterium casei LMG S-19264T (=DSM 44701T), isolated from a smear-ripened cheese.</title>
        <authorList>
            <consortium name="US DOE Joint Genome Institute (JGI-PGF)"/>
            <person name="Walter F."/>
            <person name="Albersmeier A."/>
            <person name="Kalinowski J."/>
            <person name="Ruckert C."/>
        </authorList>
    </citation>
    <scope>NUCLEOTIDE SEQUENCE</scope>
    <source>
        <strain evidence="6">JCM 5016</strain>
    </source>
</reference>
<dbReference type="GO" id="GO:0009311">
    <property type="term" value="P:oligosaccharide metabolic process"/>
    <property type="evidence" value="ECO:0007669"/>
    <property type="project" value="InterPro"/>
</dbReference>
<feature type="region of interest" description="Disordered" evidence="4">
    <location>
        <begin position="484"/>
        <end position="538"/>
    </location>
</feature>
<dbReference type="SUPFAM" id="SSF48208">
    <property type="entry name" value="Six-hairpin glycosidases"/>
    <property type="match status" value="1"/>
</dbReference>
<evidence type="ECO:0000313" key="6">
    <source>
        <dbReference type="EMBL" id="GGZ72549.1"/>
    </source>
</evidence>
<keyword evidence="2" id="KW-0378">Hydrolase</keyword>
<accession>A0A918V5V0</accession>
<evidence type="ECO:0000313" key="7">
    <source>
        <dbReference type="Proteomes" id="UP000623010"/>
    </source>
</evidence>
<dbReference type="Gene3D" id="1.50.10.10">
    <property type="match status" value="1"/>
</dbReference>
<dbReference type="InterPro" id="IPR012341">
    <property type="entry name" value="6hp_glycosidase-like_sf"/>
</dbReference>
<dbReference type="InterPro" id="IPR008928">
    <property type="entry name" value="6-hairpin_glycosidase_sf"/>
</dbReference>
<keyword evidence="3" id="KW-0326">Glycosidase</keyword>
<reference evidence="6" key="2">
    <citation type="submission" date="2020-09" db="EMBL/GenBank/DDBJ databases">
        <authorList>
            <person name="Sun Q."/>
            <person name="Ohkuma M."/>
        </authorList>
    </citation>
    <scope>NUCLEOTIDE SEQUENCE</scope>
    <source>
        <strain evidence="6">JCM 5016</strain>
    </source>
</reference>
<evidence type="ECO:0000256" key="2">
    <source>
        <dbReference type="ARBA" id="ARBA00022801"/>
    </source>
</evidence>
<feature type="compositionally biased region" description="Polar residues" evidence="4">
    <location>
        <begin position="1"/>
        <end position="11"/>
    </location>
</feature>
<feature type="compositionally biased region" description="Low complexity" evidence="4">
    <location>
        <begin position="44"/>
        <end position="57"/>
    </location>
</feature>
<dbReference type="GO" id="GO:0006487">
    <property type="term" value="P:protein N-linked glycosylation"/>
    <property type="evidence" value="ECO:0007669"/>
    <property type="project" value="TreeGrafter"/>
</dbReference>
<keyword evidence="7" id="KW-1185">Reference proteome</keyword>
<dbReference type="InterPro" id="IPR004888">
    <property type="entry name" value="Glycoside_hydrolase_63"/>
</dbReference>
<dbReference type="Pfam" id="PF22422">
    <property type="entry name" value="MGH1-like_GH"/>
    <property type="match status" value="1"/>
</dbReference>
<comment type="caution">
    <text evidence="6">The sequence shown here is derived from an EMBL/GenBank/DDBJ whole genome shotgun (WGS) entry which is preliminary data.</text>
</comment>
<proteinExistence type="inferred from homology"/>
<gene>
    <name evidence="6" type="ORF">GCM10010389_07400</name>
</gene>
<sequence length="538" mass="57752">MDRSTRLTAPRTQPAAPAETAPGPSSAPGRRDAEADAAPIAYDPPHASHASPAPHAPHSLHARAAGVLDGNWTGTSTVPSRGLYPHQWSWDSAFIAIGLRHLSPLRAQTELETLLDAQWGDGRVPHIVFHPSVPLDAYFPSPDFWRSTTAGRTAGAPRTVQTSGIVQPPVHALAAWLVHRADPGLSRARGFLARVYPRLAAWHRYLLHRRDLGGGGLAAVVHPWEQGMDNSPCWDLPLSRIPPAPARSFRRADLDHGSPGDRPTDLDYGRYVRLAADYRDTGYRDGTGAFAVEDPAFNALLIASEHALARIARELGAPGTARHARAERLTAVLVERLWREREGMFFCRDVHTGEPIPERGVSGLVPLLLPALPREITAALVRTACGPHFQLGAGAGLVPSYDLLGEAFDPHRYWRGPAWFNTAWLVERGLRLHGERERADALRAAFLRTADATGFAEYVDPYTGEARGARAFGWTAALALDLLHDPPGPDGTPGTGHTGTRHDGTGRSGGVKGIKGARGVKSSKSGKGAGGVEGGERG</sequence>
<dbReference type="PANTHER" id="PTHR10412:SF11">
    <property type="entry name" value="MANNOSYL-OLIGOSACCHARIDE GLUCOSIDASE"/>
    <property type="match status" value="1"/>
</dbReference>
<feature type="region of interest" description="Disordered" evidence="4">
    <location>
        <begin position="1"/>
        <end position="57"/>
    </location>
</feature>
<protein>
    <recommendedName>
        <fullName evidence="5">Mannosylglycerate hydrolase MGH1-like glycoside hydrolase domain-containing protein</fullName>
    </recommendedName>
</protein>
<feature type="domain" description="Mannosylglycerate hydrolase MGH1-like glycoside hydrolase" evidence="5">
    <location>
        <begin position="84"/>
        <end position="475"/>
    </location>
</feature>
<dbReference type="EMBL" id="BMWH01000002">
    <property type="protein sequence ID" value="GGZ72549.1"/>
    <property type="molecule type" value="Genomic_DNA"/>
</dbReference>
<dbReference type="PANTHER" id="PTHR10412">
    <property type="entry name" value="MANNOSYL-OLIGOSACCHARIDE GLUCOSIDASE"/>
    <property type="match status" value="1"/>
</dbReference>
<comment type="similarity">
    <text evidence="1">Belongs to the glycosyl hydrolase 63 family.</text>
</comment>
<dbReference type="Proteomes" id="UP000623010">
    <property type="component" value="Unassembled WGS sequence"/>
</dbReference>
<evidence type="ECO:0000256" key="1">
    <source>
        <dbReference type="ARBA" id="ARBA00010833"/>
    </source>
</evidence>
<dbReference type="InterPro" id="IPR054491">
    <property type="entry name" value="MGH1-like_GH"/>
</dbReference>
<dbReference type="AlphaFoldDB" id="A0A918V5V0"/>
<organism evidence="6 7">
    <name type="scientific">Streptomyces echinoruber</name>
    <dbReference type="NCBI Taxonomy" id="68898"/>
    <lineage>
        <taxon>Bacteria</taxon>
        <taxon>Bacillati</taxon>
        <taxon>Actinomycetota</taxon>
        <taxon>Actinomycetes</taxon>
        <taxon>Kitasatosporales</taxon>
        <taxon>Streptomycetaceae</taxon>
        <taxon>Streptomyces</taxon>
    </lineage>
</organism>